<dbReference type="Proteomes" id="UP001195483">
    <property type="component" value="Unassembled WGS sequence"/>
</dbReference>
<protein>
    <recommendedName>
        <fullName evidence="3">Mab-21-like nucleotidyltransferase domain-containing protein</fullName>
    </recommendedName>
</protein>
<organism evidence="1 2">
    <name type="scientific">Potamilus streckersoni</name>
    <dbReference type="NCBI Taxonomy" id="2493646"/>
    <lineage>
        <taxon>Eukaryota</taxon>
        <taxon>Metazoa</taxon>
        <taxon>Spiralia</taxon>
        <taxon>Lophotrochozoa</taxon>
        <taxon>Mollusca</taxon>
        <taxon>Bivalvia</taxon>
        <taxon>Autobranchia</taxon>
        <taxon>Heteroconchia</taxon>
        <taxon>Palaeoheterodonta</taxon>
        <taxon>Unionida</taxon>
        <taxon>Unionoidea</taxon>
        <taxon>Unionidae</taxon>
        <taxon>Ambleminae</taxon>
        <taxon>Lampsilini</taxon>
        <taxon>Potamilus</taxon>
    </lineage>
</organism>
<dbReference type="PANTHER" id="PTHR10656:SF69">
    <property type="entry name" value="MAB-21-LIKE HHH_H2TH-LIKE DOMAIN-CONTAINING PROTEIN"/>
    <property type="match status" value="1"/>
</dbReference>
<dbReference type="EMBL" id="JAEAOA010000468">
    <property type="protein sequence ID" value="KAK3587127.1"/>
    <property type="molecule type" value="Genomic_DNA"/>
</dbReference>
<dbReference type="PANTHER" id="PTHR10656">
    <property type="entry name" value="CELL FATE DETERMINING PROTEIN MAB21-RELATED"/>
    <property type="match status" value="1"/>
</dbReference>
<reference evidence="1" key="3">
    <citation type="submission" date="2023-05" db="EMBL/GenBank/DDBJ databases">
        <authorList>
            <person name="Smith C.H."/>
        </authorList>
    </citation>
    <scope>NUCLEOTIDE SEQUENCE</scope>
    <source>
        <strain evidence="1">CHS0354</strain>
        <tissue evidence="1">Mantle</tissue>
    </source>
</reference>
<reference evidence="1" key="2">
    <citation type="journal article" date="2021" name="Genome Biol. Evol.">
        <title>Developing a high-quality reference genome for a parasitic bivalve with doubly uniparental inheritance (Bivalvia: Unionida).</title>
        <authorList>
            <person name="Smith C.H."/>
        </authorList>
    </citation>
    <scope>NUCLEOTIDE SEQUENCE</scope>
    <source>
        <strain evidence="1">CHS0354</strain>
        <tissue evidence="1">Mantle</tissue>
    </source>
</reference>
<keyword evidence="2" id="KW-1185">Reference proteome</keyword>
<sequence>MNFPDYYEGVSQMLTEVLDASGLKDDLRWRRINTSLQTEELERIWFETITGPEARLYYFGSQTEATTTPGLSSDIDKVVLNHNYVVLQDLQFWKPNIDTVSTFLMVADESSPPGYVKMQLVQRDAPMTVRNYQDKNVLDSEGRSVLPNGFLYESSGKLLGYLMDQFDRHGLAITTSRTGTSLDLVYAVLSPCWPDQVFRGMSTPKNYNWPTRPMMDVIKQTPVFVVPVGHKLSPEQHLEWRLSFSFAEKLLMMQFNSTQYKCYIMLKFIKNTFINVDAVENVLTSYHCKTSSQSLKKEMYNQENLIAAHKLLLWGSSSDVAAGKLKLATFYLAQGKIDTMEDLLNEVHANFTQIVFEQGDKLIQRMTLSHILYEDLTAANFIQNCLALMVCYSSSDIHSIPNVLIFEIFRSTGSELCIDLTPSVTLNVAAVRARIYLYFLQYQCFYLQGRVSPRLAALNNIILVLTDYYQKLLYTMQDMIINLQTHYFRTFMLDWLGYVTTSLNLMSYCLKQDGRQLDEFKVLCLSMKLKNQHNAAKWQISVCISSSMRILWARQ</sequence>
<proteinExistence type="predicted"/>
<evidence type="ECO:0000313" key="2">
    <source>
        <dbReference type="Proteomes" id="UP001195483"/>
    </source>
</evidence>
<gene>
    <name evidence="1" type="ORF">CHS0354_006770</name>
</gene>
<evidence type="ECO:0008006" key="3">
    <source>
        <dbReference type="Google" id="ProtNLM"/>
    </source>
</evidence>
<evidence type="ECO:0000313" key="1">
    <source>
        <dbReference type="EMBL" id="KAK3587127.1"/>
    </source>
</evidence>
<comment type="caution">
    <text evidence="1">The sequence shown here is derived from an EMBL/GenBank/DDBJ whole genome shotgun (WGS) entry which is preliminary data.</text>
</comment>
<dbReference type="AlphaFoldDB" id="A0AAE0S8C8"/>
<dbReference type="Gene3D" id="1.10.1410.40">
    <property type="match status" value="1"/>
</dbReference>
<reference evidence="1" key="1">
    <citation type="journal article" date="2021" name="Genome Biol. Evol.">
        <title>A High-Quality Reference Genome for a Parasitic Bivalve with Doubly Uniparental Inheritance (Bivalvia: Unionida).</title>
        <authorList>
            <person name="Smith C.H."/>
        </authorList>
    </citation>
    <scope>NUCLEOTIDE SEQUENCE</scope>
    <source>
        <strain evidence="1">CHS0354</strain>
    </source>
</reference>
<accession>A0AAE0S8C8</accession>
<name>A0AAE0S8C8_9BIVA</name>